<dbReference type="Gene3D" id="3.30.420.40">
    <property type="match status" value="2"/>
</dbReference>
<keyword evidence="3" id="KW-1185">Reference proteome</keyword>
<dbReference type="GO" id="GO:0016301">
    <property type="term" value="F:kinase activity"/>
    <property type="evidence" value="ECO:0007669"/>
    <property type="project" value="UniProtKB-KW"/>
</dbReference>
<keyword evidence="2" id="KW-0418">Kinase</keyword>
<evidence type="ECO:0000313" key="3">
    <source>
        <dbReference type="Proteomes" id="UP000184612"/>
    </source>
</evidence>
<name>A0A1M7XWC6_9FIRM</name>
<evidence type="ECO:0000313" key="2">
    <source>
        <dbReference type="EMBL" id="SHO43037.1"/>
    </source>
</evidence>
<dbReference type="PANTHER" id="PTHR18964">
    <property type="entry name" value="ROK (REPRESSOR, ORF, KINASE) FAMILY"/>
    <property type="match status" value="1"/>
</dbReference>
<dbReference type="PROSITE" id="PS01125">
    <property type="entry name" value="ROK"/>
    <property type="match status" value="1"/>
</dbReference>
<reference evidence="2 3" key="1">
    <citation type="submission" date="2016-12" db="EMBL/GenBank/DDBJ databases">
        <authorList>
            <person name="Song W.-J."/>
            <person name="Kurnit D.M."/>
        </authorList>
    </citation>
    <scope>NUCLEOTIDE SEQUENCE [LARGE SCALE GENOMIC DNA]</scope>
    <source>
        <strain evidence="2 3">DSM 12503</strain>
    </source>
</reference>
<dbReference type="STRING" id="1121345.SAMN02745217_00065"/>
<organism evidence="2 3">
    <name type="scientific">Anaerocolumna xylanovorans DSM 12503</name>
    <dbReference type="NCBI Taxonomy" id="1121345"/>
    <lineage>
        <taxon>Bacteria</taxon>
        <taxon>Bacillati</taxon>
        <taxon>Bacillota</taxon>
        <taxon>Clostridia</taxon>
        <taxon>Lachnospirales</taxon>
        <taxon>Lachnospiraceae</taxon>
        <taxon>Anaerocolumna</taxon>
    </lineage>
</organism>
<keyword evidence="2" id="KW-0808">Transferase</keyword>
<accession>A0A1M7XWC6</accession>
<dbReference type="EMBL" id="FRFD01000003">
    <property type="protein sequence ID" value="SHO43037.1"/>
    <property type="molecule type" value="Genomic_DNA"/>
</dbReference>
<comment type="similarity">
    <text evidence="1">Belongs to the ROK (NagC/XylR) family.</text>
</comment>
<dbReference type="AlphaFoldDB" id="A0A1M7XWC6"/>
<dbReference type="Proteomes" id="UP000184612">
    <property type="component" value="Unassembled WGS sequence"/>
</dbReference>
<protein>
    <submittedName>
        <fullName evidence="2">Glucokinase</fullName>
    </submittedName>
</protein>
<dbReference type="Pfam" id="PF00480">
    <property type="entry name" value="ROK"/>
    <property type="match status" value="1"/>
</dbReference>
<proteinExistence type="inferred from homology"/>
<dbReference type="InterPro" id="IPR000600">
    <property type="entry name" value="ROK"/>
</dbReference>
<evidence type="ECO:0000256" key="1">
    <source>
        <dbReference type="ARBA" id="ARBA00006479"/>
    </source>
</evidence>
<gene>
    <name evidence="2" type="ORF">SAMN02745217_00065</name>
</gene>
<dbReference type="RefSeq" id="WP_330393828.1">
    <property type="nucleotide sequence ID" value="NZ_FRFD01000003.1"/>
</dbReference>
<dbReference type="InterPro" id="IPR049874">
    <property type="entry name" value="ROK_cs"/>
</dbReference>
<dbReference type="PANTHER" id="PTHR18964:SF165">
    <property type="entry name" value="BETA-GLUCOSIDE KINASE"/>
    <property type="match status" value="1"/>
</dbReference>
<sequence>MINQEEQISNQRLDIQKEVTMEYIGMDIGGTSLKLGIINEEGTVLSSAAFEVAFDGYETPILNTAVKSLKHFLEEHRRLPGEFAGIGVSATGQVDPSNGVIAGTAGHIKNWQGSRIRDTLFENFKLPVTVMNDANCAALAEKWIGGAKEVSDALVITIGTGVGGGILINSKIFTGLGFAGELGHFSLKGDGKPCTCGNRGCYEQYASTTALVNAVAESVSKGLLSLEDFENRSINGRSIFKLLSCGNPVLLPIYGQWLDDIAQGLVSLTHIFNPQLILLGGGVSKQEKLFIEPLQKKVMERVMPAFRQGLQIKAASLFNDAGIVGAVYYFKNFRDK</sequence>
<dbReference type="SUPFAM" id="SSF53067">
    <property type="entry name" value="Actin-like ATPase domain"/>
    <property type="match status" value="1"/>
</dbReference>
<dbReference type="CDD" id="cd24068">
    <property type="entry name" value="ASKHA_NBD_ROK_FnNanK-like"/>
    <property type="match status" value="1"/>
</dbReference>
<dbReference type="InterPro" id="IPR043129">
    <property type="entry name" value="ATPase_NBD"/>
</dbReference>